<proteinExistence type="predicted"/>
<gene>
    <name evidence="1" type="ORF">ACFFLS_23015</name>
</gene>
<evidence type="ECO:0000313" key="2">
    <source>
        <dbReference type="Proteomes" id="UP001589734"/>
    </source>
</evidence>
<name>A0ABV6BWZ2_9FLAO</name>
<sequence>MRLFYFLFILLTFACCKKEIENKNTHISLPPKAPKTEIKWLTENPVKIKIKSNLSYLKGFECDSVIGIDYIGFSGEDYYPPINEKGQYISTIRKKQKLNQQQISKLNTILSDKKMFENPNIAGCYEPRLGFVYFRNNEVICQTMVCIACSQLESSAETADLNGSFNQKAELEFKKLTSELGFSKD</sequence>
<accession>A0ABV6BWZ2</accession>
<organism evidence="1 2">
    <name type="scientific">Flavobacterium procerum</name>
    <dbReference type="NCBI Taxonomy" id="1455569"/>
    <lineage>
        <taxon>Bacteria</taxon>
        <taxon>Pseudomonadati</taxon>
        <taxon>Bacteroidota</taxon>
        <taxon>Flavobacteriia</taxon>
        <taxon>Flavobacteriales</taxon>
        <taxon>Flavobacteriaceae</taxon>
        <taxon>Flavobacterium</taxon>
    </lineage>
</organism>
<protein>
    <recommendedName>
        <fullName evidence="3">Lipoprotein</fullName>
    </recommendedName>
</protein>
<dbReference type="Proteomes" id="UP001589734">
    <property type="component" value="Unassembled WGS sequence"/>
</dbReference>
<dbReference type="PROSITE" id="PS51257">
    <property type="entry name" value="PROKAR_LIPOPROTEIN"/>
    <property type="match status" value="1"/>
</dbReference>
<dbReference type="EMBL" id="JBHLYW010000029">
    <property type="protein sequence ID" value="MFC0079935.1"/>
    <property type="molecule type" value="Genomic_DNA"/>
</dbReference>
<comment type="caution">
    <text evidence="1">The sequence shown here is derived from an EMBL/GenBank/DDBJ whole genome shotgun (WGS) entry which is preliminary data.</text>
</comment>
<keyword evidence="2" id="KW-1185">Reference proteome</keyword>
<evidence type="ECO:0000313" key="1">
    <source>
        <dbReference type="EMBL" id="MFC0079935.1"/>
    </source>
</evidence>
<reference evidence="1 2" key="1">
    <citation type="submission" date="2024-09" db="EMBL/GenBank/DDBJ databases">
        <authorList>
            <person name="Sun Q."/>
            <person name="Mori K."/>
        </authorList>
    </citation>
    <scope>NUCLEOTIDE SEQUENCE [LARGE SCALE GENOMIC DNA]</scope>
    <source>
        <strain evidence="1 2">CGMCC 1.12926</strain>
    </source>
</reference>
<dbReference type="RefSeq" id="WP_379683066.1">
    <property type="nucleotide sequence ID" value="NZ_JBHLYW010000029.1"/>
</dbReference>
<evidence type="ECO:0008006" key="3">
    <source>
        <dbReference type="Google" id="ProtNLM"/>
    </source>
</evidence>